<evidence type="ECO:0000256" key="6">
    <source>
        <dbReference type="ARBA" id="ARBA00022989"/>
    </source>
</evidence>
<evidence type="ECO:0000256" key="3">
    <source>
        <dbReference type="ARBA" id="ARBA00022475"/>
    </source>
</evidence>
<comment type="similarity">
    <text evidence="8">Belongs to the binding-protein-dependent transport system permease family.</text>
</comment>
<feature type="transmembrane region" description="Helical" evidence="8">
    <location>
        <begin position="182"/>
        <end position="202"/>
    </location>
</feature>
<keyword evidence="11" id="KW-1185">Reference proteome</keyword>
<evidence type="ECO:0000259" key="9">
    <source>
        <dbReference type="PROSITE" id="PS50928"/>
    </source>
</evidence>
<evidence type="ECO:0000256" key="8">
    <source>
        <dbReference type="RuleBase" id="RU363032"/>
    </source>
</evidence>
<proteinExistence type="inferred from homology"/>
<evidence type="ECO:0000256" key="1">
    <source>
        <dbReference type="ARBA" id="ARBA00004429"/>
    </source>
</evidence>
<feature type="domain" description="ABC transmembrane type-1" evidence="9">
    <location>
        <begin position="67"/>
        <end position="255"/>
    </location>
</feature>
<accession>A0A263BW28</accession>
<dbReference type="Gene3D" id="1.10.3720.10">
    <property type="entry name" value="MetI-like"/>
    <property type="match status" value="1"/>
</dbReference>
<keyword evidence="2 8" id="KW-0813">Transport</keyword>
<reference evidence="10 11" key="2">
    <citation type="submission" date="2017-09" db="EMBL/GenBank/DDBJ databases">
        <title>Bacillus patelloidae sp. nov., isolated from the intestinal tract of a marine limpet.</title>
        <authorList>
            <person name="Liu R."/>
            <person name="Dong C."/>
            <person name="Shao Z."/>
        </authorList>
    </citation>
    <scope>NUCLEOTIDE SEQUENCE [LARGE SCALE GENOMIC DNA]</scope>
    <source>
        <strain evidence="10 11">SA5d-4</strain>
    </source>
</reference>
<dbReference type="InterPro" id="IPR035906">
    <property type="entry name" value="MetI-like_sf"/>
</dbReference>
<dbReference type="EMBL" id="NPIA01000003">
    <property type="protein sequence ID" value="OZM57386.1"/>
    <property type="molecule type" value="Genomic_DNA"/>
</dbReference>
<dbReference type="Proteomes" id="UP000217083">
    <property type="component" value="Unassembled WGS sequence"/>
</dbReference>
<dbReference type="GO" id="GO:0055085">
    <property type="term" value="P:transmembrane transport"/>
    <property type="evidence" value="ECO:0007669"/>
    <property type="project" value="InterPro"/>
</dbReference>
<feature type="transmembrane region" description="Helical" evidence="8">
    <location>
        <begin position="208"/>
        <end position="229"/>
    </location>
</feature>
<dbReference type="RefSeq" id="WP_094924004.1">
    <property type="nucleotide sequence ID" value="NZ_NPIA01000003.1"/>
</dbReference>
<dbReference type="PANTHER" id="PTHR43357:SF4">
    <property type="entry name" value="INNER MEMBRANE ABC TRANSPORTER PERMEASE PROTEIN YDCV"/>
    <property type="match status" value="1"/>
</dbReference>
<dbReference type="CDD" id="cd06261">
    <property type="entry name" value="TM_PBP2"/>
    <property type="match status" value="1"/>
</dbReference>
<dbReference type="PANTHER" id="PTHR43357">
    <property type="entry name" value="INNER MEMBRANE ABC TRANSPORTER PERMEASE PROTEIN YDCV"/>
    <property type="match status" value="1"/>
</dbReference>
<feature type="transmembrane region" description="Helical" evidence="8">
    <location>
        <begin position="66"/>
        <end position="89"/>
    </location>
</feature>
<dbReference type="PROSITE" id="PS50928">
    <property type="entry name" value="ABC_TM1"/>
    <property type="match status" value="1"/>
</dbReference>
<name>A0A263BW28_9BACI</name>
<comment type="caution">
    <text evidence="10">The sequence shown here is derived from an EMBL/GenBank/DDBJ whole genome shotgun (WGS) entry which is preliminary data.</text>
</comment>
<gene>
    <name evidence="10" type="ORF">CIB95_07965</name>
</gene>
<evidence type="ECO:0000256" key="5">
    <source>
        <dbReference type="ARBA" id="ARBA00022692"/>
    </source>
</evidence>
<feature type="transmembrane region" description="Helical" evidence="8">
    <location>
        <begin position="101"/>
        <end position="123"/>
    </location>
</feature>
<organism evidence="10 11">
    <name type="scientific">Lottiidibacillus patelloidae</name>
    <dbReference type="NCBI Taxonomy" id="2670334"/>
    <lineage>
        <taxon>Bacteria</taxon>
        <taxon>Bacillati</taxon>
        <taxon>Bacillota</taxon>
        <taxon>Bacilli</taxon>
        <taxon>Bacillales</taxon>
        <taxon>Bacillaceae</taxon>
        <taxon>Lottiidibacillus</taxon>
    </lineage>
</organism>
<dbReference type="SUPFAM" id="SSF161098">
    <property type="entry name" value="MetI-like"/>
    <property type="match status" value="1"/>
</dbReference>
<dbReference type="AlphaFoldDB" id="A0A263BW28"/>
<feature type="transmembrane region" description="Helical" evidence="8">
    <location>
        <begin position="135"/>
        <end position="161"/>
    </location>
</feature>
<keyword evidence="4" id="KW-0997">Cell inner membrane</keyword>
<keyword evidence="7 8" id="KW-0472">Membrane</keyword>
<evidence type="ECO:0000313" key="10">
    <source>
        <dbReference type="EMBL" id="OZM57386.1"/>
    </source>
</evidence>
<comment type="subcellular location">
    <subcellularLocation>
        <location evidence="1">Cell inner membrane</location>
        <topology evidence="1">Multi-pass membrane protein</topology>
    </subcellularLocation>
    <subcellularLocation>
        <location evidence="8">Cell membrane</location>
        <topology evidence="8">Multi-pass membrane protein</topology>
    </subcellularLocation>
</comment>
<evidence type="ECO:0000256" key="2">
    <source>
        <dbReference type="ARBA" id="ARBA00022448"/>
    </source>
</evidence>
<dbReference type="GO" id="GO:0005886">
    <property type="term" value="C:plasma membrane"/>
    <property type="evidence" value="ECO:0007669"/>
    <property type="project" value="UniProtKB-SubCell"/>
</dbReference>
<protein>
    <submittedName>
        <fullName evidence="10">ABC transporter permease</fullName>
    </submittedName>
</protein>
<dbReference type="InterPro" id="IPR000515">
    <property type="entry name" value="MetI-like"/>
</dbReference>
<sequence length="277" mass="30761">MVNFKRKGSLQVLLLCFIVLLILTPFIPLVLASITPLLKWPQIFPEDITLRSWTYVFFNNPDTWVAVWNSFIIAIFVTVINIALALPCAHALARMKVKGKVLFQGFIYAPIIIPPFISIMGMHTTFISLGLTETIIGVIIAHIIPTLPYMVRALVISFSTLGNKYEEQATMLGATRSMRVRYIIFPMILPGVITGASLSILISLSQYLITFLVSGGQVITLPLLLFPFINGGDQAIASVYTILFSILAIGVLFLMDLFLKKFYGKSVPISFVRRGSV</sequence>
<keyword evidence="6 8" id="KW-1133">Transmembrane helix</keyword>
<reference evidence="11" key="1">
    <citation type="submission" date="2017-08" db="EMBL/GenBank/DDBJ databases">
        <authorList>
            <person name="Huang Z."/>
        </authorList>
    </citation>
    <scope>NUCLEOTIDE SEQUENCE [LARGE SCALE GENOMIC DNA]</scope>
    <source>
        <strain evidence="11">SA5d-4</strain>
    </source>
</reference>
<keyword evidence="5 8" id="KW-0812">Transmembrane</keyword>
<evidence type="ECO:0000256" key="7">
    <source>
        <dbReference type="ARBA" id="ARBA00023136"/>
    </source>
</evidence>
<evidence type="ECO:0000313" key="11">
    <source>
        <dbReference type="Proteomes" id="UP000217083"/>
    </source>
</evidence>
<evidence type="ECO:0000256" key="4">
    <source>
        <dbReference type="ARBA" id="ARBA00022519"/>
    </source>
</evidence>
<feature type="transmembrane region" description="Helical" evidence="8">
    <location>
        <begin position="236"/>
        <end position="255"/>
    </location>
</feature>
<dbReference type="Pfam" id="PF00528">
    <property type="entry name" value="BPD_transp_1"/>
    <property type="match status" value="1"/>
</dbReference>
<keyword evidence="3" id="KW-1003">Cell membrane</keyword>